<proteinExistence type="predicted"/>
<sequence>MAVSGQRGLLFDGLILAFITTRWFHPGTFAAAGREAGITYGTANTLLQLTSS</sequence>
<comment type="caution">
    <text evidence="1">The sequence shown here is derived from an EMBL/GenBank/DDBJ whole genome shotgun (WGS) entry which is preliminary data.</text>
</comment>
<evidence type="ECO:0000313" key="1">
    <source>
        <dbReference type="EMBL" id="MCI0755797.1"/>
    </source>
</evidence>
<keyword evidence="2" id="KW-1185">Reference proteome</keyword>
<dbReference type="RefSeq" id="WP_241793640.1">
    <property type="nucleotide sequence ID" value="NZ_JALBUU010000068.1"/>
</dbReference>
<dbReference type="Proteomes" id="UP001201985">
    <property type="component" value="Unassembled WGS sequence"/>
</dbReference>
<organism evidence="1 2">
    <name type="scientific">Teichococcus vastitatis</name>
    <dbReference type="NCBI Taxonomy" id="2307076"/>
    <lineage>
        <taxon>Bacteria</taxon>
        <taxon>Pseudomonadati</taxon>
        <taxon>Pseudomonadota</taxon>
        <taxon>Alphaproteobacteria</taxon>
        <taxon>Acetobacterales</taxon>
        <taxon>Roseomonadaceae</taxon>
        <taxon>Roseomonas</taxon>
    </lineage>
</organism>
<reference evidence="1 2" key="1">
    <citation type="submission" date="2022-03" db="EMBL/GenBank/DDBJ databases">
        <title>Complete genome analysis of Roseomonas KG 17.1 : a prolific producer of plant growth promoters.</title>
        <authorList>
            <person name="Saadouli I."/>
            <person name="Najjari A."/>
            <person name="Mosbah A."/>
            <person name="Ouzari H.I."/>
        </authorList>
    </citation>
    <scope>NUCLEOTIDE SEQUENCE [LARGE SCALE GENOMIC DNA]</scope>
    <source>
        <strain evidence="1 2">KG17-1</strain>
    </source>
</reference>
<name>A0ABS9W915_9PROT</name>
<gene>
    <name evidence="1" type="ORF">MON41_19205</name>
</gene>
<protein>
    <submittedName>
        <fullName evidence="1">Uncharacterized protein</fullName>
    </submittedName>
</protein>
<accession>A0ABS9W915</accession>
<dbReference type="EMBL" id="JALBUU010000068">
    <property type="protein sequence ID" value="MCI0755797.1"/>
    <property type="molecule type" value="Genomic_DNA"/>
</dbReference>
<evidence type="ECO:0000313" key="2">
    <source>
        <dbReference type="Proteomes" id="UP001201985"/>
    </source>
</evidence>